<feature type="region of interest" description="Disordered" evidence="1">
    <location>
        <begin position="1"/>
        <end position="45"/>
    </location>
</feature>
<dbReference type="Proteomes" id="UP001330812">
    <property type="component" value="Chromosome"/>
</dbReference>
<name>A0ABZ1I278_9PSEU</name>
<gene>
    <name evidence="2" type="ORF">VSH64_34440</name>
</gene>
<feature type="compositionally biased region" description="Low complexity" evidence="1">
    <location>
        <begin position="13"/>
        <end position="25"/>
    </location>
</feature>
<organism evidence="2 3">
    <name type="scientific">Amycolatopsis rhabdoformis</name>
    <dbReference type="NCBI Taxonomy" id="1448059"/>
    <lineage>
        <taxon>Bacteria</taxon>
        <taxon>Bacillati</taxon>
        <taxon>Actinomycetota</taxon>
        <taxon>Actinomycetes</taxon>
        <taxon>Pseudonocardiales</taxon>
        <taxon>Pseudonocardiaceae</taxon>
        <taxon>Amycolatopsis</taxon>
    </lineage>
</organism>
<keyword evidence="3" id="KW-1185">Reference proteome</keyword>
<reference evidence="2 3" key="1">
    <citation type="journal article" date="2015" name="Int. J. Syst. Evol. Microbiol.">
        <title>Amycolatopsis rhabdoformis sp. nov., an actinomycete isolated from a tropical forest soil.</title>
        <authorList>
            <person name="Souza W.R."/>
            <person name="Silva R.E."/>
            <person name="Goodfellow M."/>
            <person name="Busarakam K."/>
            <person name="Figueiro F.S."/>
            <person name="Ferreira D."/>
            <person name="Rodrigues-Filho E."/>
            <person name="Moraes L.A.B."/>
            <person name="Zucchi T.D."/>
        </authorList>
    </citation>
    <scope>NUCLEOTIDE SEQUENCE [LARGE SCALE GENOMIC DNA]</scope>
    <source>
        <strain evidence="2 3">NCIMB 14900</strain>
    </source>
</reference>
<protein>
    <submittedName>
        <fullName evidence="2">Uncharacterized protein</fullName>
    </submittedName>
</protein>
<proteinExistence type="predicted"/>
<feature type="compositionally biased region" description="Polar residues" evidence="1">
    <location>
        <begin position="1"/>
        <end position="11"/>
    </location>
</feature>
<accession>A0ABZ1I278</accession>
<sequence length="124" mass="12892">MTNPHPLTSLFSPDAAAHSAKNAPAAPGPTNQPADRLERNTMVGSTSTAAWTPYKALADLMAAKPTSSTNYSSQAEFIAARVSWLFELADALTDANLDDDADSTRSTALDLVRDAVSEVAGGVA</sequence>
<evidence type="ECO:0000313" key="3">
    <source>
        <dbReference type="Proteomes" id="UP001330812"/>
    </source>
</evidence>
<evidence type="ECO:0000313" key="2">
    <source>
        <dbReference type="EMBL" id="WSE27918.1"/>
    </source>
</evidence>
<dbReference type="RefSeq" id="WP_326566922.1">
    <property type="nucleotide sequence ID" value="NZ_CP142149.1"/>
</dbReference>
<evidence type="ECO:0000256" key="1">
    <source>
        <dbReference type="SAM" id="MobiDB-lite"/>
    </source>
</evidence>
<dbReference type="EMBL" id="CP142149">
    <property type="protein sequence ID" value="WSE27918.1"/>
    <property type="molecule type" value="Genomic_DNA"/>
</dbReference>